<dbReference type="AlphaFoldDB" id="A0A1M4Y8W3"/>
<dbReference type="InterPro" id="IPR012337">
    <property type="entry name" value="RNaseH-like_sf"/>
</dbReference>
<dbReference type="PANTHER" id="PTHR35004:SF6">
    <property type="entry name" value="TRANSPOSASE"/>
    <property type="match status" value="1"/>
</dbReference>
<dbReference type="InterPro" id="IPR001584">
    <property type="entry name" value="Integrase_cat-core"/>
</dbReference>
<dbReference type="InterPro" id="IPR036397">
    <property type="entry name" value="RNaseH_sf"/>
</dbReference>
<dbReference type="EMBL" id="FQVK01000014">
    <property type="protein sequence ID" value="SHF02185.1"/>
    <property type="molecule type" value="Genomic_DNA"/>
</dbReference>
<dbReference type="RefSeq" id="WP_149776195.1">
    <property type="nucleotide sequence ID" value="NZ_FQVK01000014.1"/>
</dbReference>
<feature type="region of interest" description="Disordered" evidence="1">
    <location>
        <begin position="164"/>
        <end position="189"/>
    </location>
</feature>
<gene>
    <name evidence="3" type="ORF">SAMN05444279_11469</name>
</gene>
<keyword evidence="4" id="KW-1185">Reference proteome</keyword>
<evidence type="ECO:0000256" key="1">
    <source>
        <dbReference type="SAM" id="MobiDB-lite"/>
    </source>
</evidence>
<feature type="domain" description="Integrase catalytic" evidence="2">
    <location>
        <begin position="319"/>
        <end position="539"/>
    </location>
</feature>
<reference evidence="3 4" key="1">
    <citation type="submission" date="2016-11" db="EMBL/GenBank/DDBJ databases">
        <authorList>
            <person name="Varghese N."/>
            <person name="Submissions S."/>
        </authorList>
    </citation>
    <scope>NUCLEOTIDE SEQUENCE [LARGE SCALE GENOMIC DNA]</scope>
    <source>
        <strain evidence="3 4">DSM 29341</strain>
    </source>
</reference>
<evidence type="ECO:0000313" key="4">
    <source>
        <dbReference type="Proteomes" id="UP000325134"/>
    </source>
</evidence>
<feature type="compositionally biased region" description="Basic and acidic residues" evidence="1">
    <location>
        <begin position="781"/>
        <end position="790"/>
    </location>
</feature>
<dbReference type="PROSITE" id="PS50994">
    <property type="entry name" value="INTEGRASE"/>
    <property type="match status" value="1"/>
</dbReference>
<dbReference type="Pfam" id="PF00665">
    <property type="entry name" value="rve"/>
    <property type="match status" value="1"/>
</dbReference>
<name>A0A1M4Y8W3_9RHOB</name>
<evidence type="ECO:0000259" key="2">
    <source>
        <dbReference type="PROSITE" id="PS50994"/>
    </source>
</evidence>
<dbReference type="SUPFAM" id="SSF53098">
    <property type="entry name" value="Ribonuclease H-like"/>
    <property type="match status" value="1"/>
</dbReference>
<dbReference type="InterPro" id="IPR015378">
    <property type="entry name" value="Transposase-like_Mu_C"/>
</dbReference>
<accession>A0A1M4Y8W3</accession>
<proteinExistence type="predicted"/>
<dbReference type="GO" id="GO:0003676">
    <property type="term" value="F:nucleic acid binding"/>
    <property type="evidence" value="ECO:0007669"/>
    <property type="project" value="InterPro"/>
</dbReference>
<dbReference type="PANTHER" id="PTHR35004">
    <property type="entry name" value="TRANSPOSASE RV3428C-RELATED"/>
    <property type="match status" value="1"/>
</dbReference>
<dbReference type="GO" id="GO:0015074">
    <property type="term" value="P:DNA integration"/>
    <property type="evidence" value="ECO:0007669"/>
    <property type="project" value="InterPro"/>
</dbReference>
<feature type="compositionally biased region" description="Basic and acidic residues" evidence="1">
    <location>
        <begin position="164"/>
        <end position="177"/>
    </location>
</feature>
<feature type="region of interest" description="Disordered" evidence="1">
    <location>
        <begin position="745"/>
        <end position="790"/>
    </location>
</feature>
<dbReference type="OrthoDB" id="9814072at2"/>
<protein>
    <submittedName>
        <fullName evidence="3">Putative transposase</fullName>
    </submittedName>
</protein>
<dbReference type="Proteomes" id="UP000325134">
    <property type="component" value="Unassembled WGS sequence"/>
</dbReference>
<sequence>MNAMVGQFGLTAHNSGALHCFRLEPHDRLIVDGKPYRVLRRTGENVELMPEDGRGLVEQFALSQLGRLNATGQIKHEVGYYLPDDLKSSPEVKSIDFRVSELPPGARRRFKIRHALVRATLDLRDEGKIRINTNDIEAHKSEIEKRASVYMVEEASERDLLDHEKETGRLPRSVEAKTKRRRGGSSGKTVSAYNADYLRKLASRYERHGPAVLADSLCKSGNRTSPFGPEEQALMMQTIKESYLTPERRPIARTVEDVKRAFAKENERRQENGLRLLKVPGRDAVRGAIKKLDQFAVMVARYGSEYAMKEMRPVNRGLEVSRPGERVEIDEWCIDLISILHSAKLHAVLGSDFIEAIGLDRTKDRWWLVVAIDCRTRVILGMKLARNPSSSAAIECLRMVVSDKGQWADAVGALSPWSHAVVPETLVTDNGPAFRSADFTEACLDLKISVLRTIAGVPGMRGRVERFFRTCAMNLLPRLMGRTFSNPLERGDYQTEDRAALDAEGLAFALVRWIVDIYHNSPHEGLGGRTPLEQWDADMLDGNFPVRALPDKRSKRLAFGMKLKRHVDKTGVTILGVRYQGPELLAFRRTCGGGQVDVRWDPSDLGAIEVFLGDAWYEIHAVSDRFSGLDVHRWVKVRRTLRAKSQSRKAWEEEVVFKAIDDIETLIGEQSAAYGIMNTAISTQYLKHLEGSLFASFDIVRREDTTTDCADLGIRIEPREPDIDVALGVELPMKVEVTNSADADADADADFANKSQLPTVPNHPRKKQTEAPAKFWLPGDLNERSNDDAS</sequence>
<dbReference type="Pfam" id="PF09299">
    <property type="entry name" value="Mu-transpos_C"/>
    <property type="match status" value="1"/>
</dbReference>
<dbReference type="Gene3D" id="3.30.420.10">
    <property type="entry name" value="Ribonuclease H-like superfamily/Ribonuclease H"/>
    <property type="match status" value="1"/>
</dbReference>
<organism evidence="3 4">
    <name type="scientific">Ruegeria intermedia</name>
    <dbReference type="NCBI Taxonomy" id="996115"/>
    <lineage>
        <taxon>Bacteria</taxon>
        <taxon>Pseudomonadati</taxon>
        <taxon>Pseudomonadota</taxon>
        <taxon>Alphaproteobacteria</taxon>
        <taxon>Rhodobacterales</taxon>
        <taxon>Roseobacteraceae</taxon>
        <taxon>Ruegeria</taxon>
    </lineage>
</organism>
<evidence type="ECO:0000313" key="3">
    <source>
        <dbReference type="EMBL" id="SHF02185.1"/>
    </source>
</evidence>